<evidence type="ECO:0000256" key="6">
    <source>
        <dbReference type="SAM" id="Phobius"/>
    </source>
</evidence>
<feature type="transmembrane region" description="Helical" evidence="6">
    <location>
        <begin position="203"/>
        <end position="224"/>
    </location>
</feature>
<evidence type="ECO:0000256" key="5">
    <source>
        <dbReference type="ARBA" id="ARBA00023303"/>
    </source>
</evidence>
<organism evidence="8 9">
    <name type="scientific">Populus alba x Populus x berolinensis</name>
    <dbReference type="NCBI Taxonomy" id="444605"/>
    <lineage>
        <taxon>Eukaryota</taxon>
        <taxon>Viridiplantae</taxon>
        <taxon>Streptophyta</taxon>
        <taxon>Embryophyta</taxon>
        <taxon>Tracheophyta</taxon>
        <taxon>Spermatophyta</taxon>
        <taxon>Magnoliopsida</taxon>
        <taxon>eudicotyledons</taxon>
        <taxon>Gunneridae</taxon>
        <taxon>Pentapetalae</taxon>
        <taxon>rosids</taxon>
        <taxon>fabids</taxon>
        <taxon>Malpighiales</taxon>
        <taxon>Salicaceae</taxon>
        <taxon>Saliceae</taxon>
        <taxon>Populus</taxon>
    </lineage>
</organism>
<feature type="domain" description="Ion transport" evidence="7">
    <location>
        <begin position="115"/>
        <end position="299"/>
    </location>
</feature>
<feature type="transmembrane region" description="Helical" evidence="6">
    <location>
        <begin position="236"/>
        <end position="254"/>
    </location>
</feature>
<reference evidence="8 9" key="1">
    <citation type="journal article" date="2023" name="Mol. Ecol. Resour.">
        <title>Chromosome-level genome assembly of a triploid poplar Populus alba 'Berolinensis'.</title>
        <authorList>
            <person name="Chen S."/>
            <person name="Yu Y."/>
            <person name="Wang X."/>
            <person name="Wang S."/>
            <person name="Zhang T."/>
            <person name="Zhou Y."/>
            <person name="He R."/>
            <person name="Meng N."/>
            <person name="Wang Y."/>
            <person name="Liu W."/>
            <person name="Liu Z."/>
            <person name="Liu J."/>
            <person name="Guo Q."/>
            <person name="Huang H."/>
            <person name="Sederoff R.R."/>
            <person name="Wang G."/>
            <person name="Qu G."/>
            <person name="Chen S."/>
        </authorList>
    </citation>
    <scope>NUCLEOTIDE SEQUENCE [LARGE SCALE GENOMIC DNA]</scope>
    <source>
        <strain evidence="8">SC-2020</strain>
    </source>
</reference>
<keyword evidence="4 6" id="KW-0472">Membrane</keyword>
<evidence type="ECO:0000256" key="4">
    <source>
        <dbReference type="ARBA" id="ARBA00023136"/>
    </source>
</evidence>
<feature type="transmembrane region" description="Helical" evidence="6">
    <location>
        <begin position="114"/>
        <end position="136"/>
    </location>
</feature>
<comment type="caution">
    <text evidence="8">The sequence shown here is derived from an EMBL/GenBank/DDBJ whole genome shotgun (WGS) entry which is preliminary data.</text>
</comment>
<name>A0AAD6LCJ6_9ROSI</name>
<dbReference type="SUPFAM" id="SSF81324">
    <property type="entry name" value="Voltage-gated potassium channels"/>
    <property type="match status" value="1"/>
</dbReference>
<evidence type="ECO:0000256" key="3">
    <source>
        <dbReference type="ARBA" id="ARBA00022989"/>
    </source>
</evidence>
<keyword evidence="9" id="KW-1185">Reference proteome</keyword>
<dbReference type="Proteomes" id="UP001164929">
    <property type="component" value="Chromosome 18"/>
</dbReference>
<sequence>MMFDCGSKSQYLGGGQRDKFVRLDDLDSRLSSPSSAVARNCGFGIEGFRRTGQGADTPSRSFKRGIRKGSEGLKSIGRSLRFGVPRGVFPEDLKVSEKKIFDPQDKFLQFCNKLFLISCILAVSVDPLFFYLPVFSDSETCLGIDRKLATIATTFRTIVDAFYLIRMALQFRTAYIAPSSRVFGRGELVIDPTQIAKRYMQRYFIIDLLSVLPLPQIVVWRFLLRSKGSDVLATKQALLYIILLQYIPRFFRIFPLTSELKRTAGVFAETAWAGAAYYLLLYMLASHVSSVWFNSLLFRQFLFSVHWNSQF</sequence>
<dbReference type="GO" id="GO:0005216">
    <property type="term" value="F:monoatomic ion channel activity"/>
    <property type="evidence" value="ECO:0007669"/>
    <property type="project" value="InterPro"/>
</dbReference>
<dbReference type="PANTHER" id="PTHR45651">
    <property type="entry name" value="CYCLIC NUCLEOTIDE-GATED ION CHANNEL 15-RELATED-RELATED"/>
    <property type="match status" value="1"/>
</dbReference>
<dbReference type="PANTHER" id="PTHR45651:SF52">
    <property type="entry name" value="CYCLIC NUCLEOTIDE-GATED ION CHANNEL 5-RELATED"/>
    <property type="match status" value="1"/>
</dbReference>
<dbReference type="GO" id="GO:0016020">
    <property type="term" value="C:membrane"/>
    <property type="evidence" value="ECO:0007669"/>
    <property type="project" value="UniProtKB-SubCell"/>
</dbReference>
<comment type="subcellular location">
    <subcellularLocation>
        <location evidence="1">Membrane</location>
        <topology evidence="1">Multi-pass membrane protein</topology>
    </subcellularLocation>
</comment>
<keyword evidence="2 6" id="KW-0812">Transmembrane</keyword>
<gene>
    <name evidence="8" type="ORF">NC653_039999</name>
</gene>
<dbReference type="InterPro" id="IPR005821">
    <property type="entry name" value="Ion_trans_dom"/>
</dbReference>
<dbReference type="EMBL" id="JAQIZT010000018">
    <property type="protein sequence ID" value="KAJ6958217.1"/>
    <property type="molecule type" value="Genomic_DNA"/>
</dbReference>
<keyword evidence="5" id="KW-0407">Ion channel</keyword>
<evidence type="ECO:0000313" key="8">
    <source>
        <dbReference type="EMBL" id="KAJ6958217.1"/>
    </source>
</evidence>
<dbReference type="Pfam" id="PF00520">
    <property type="entry name" value="Ion_trans"/>
    <property type="match status" value="1"/>
</dbReference>
<evidence type="ECO:0000256" key="1">
    <source>
        <dbReference type="ARBA" id="ARBA00004141"/>
    </source>
</evidence>
<dbReference type="AlphaFoldDB" id="A0AAD6LCJ6"/>
<evidence type="ECO:0000256" key="2">
    <source>
        <dbReference type="ARBA" id="ARBA00022692"/>
    </source>
</evidence>
<keyword evidence="3 6" id="KW-1133">Transmembrane helix</keyword>
<keyword evidence="5" id="KW-0406">Ion transport</keyword>
<accession>A0AAD6LCJ6</accession>
<protein>
    <recommendedName>
        <fullName evidence="7">Ion transport domain-containing protein</fullName>
    </recommendedName>
</protein>
<keyword evidence="5" id="KW-0813">Transport</keyword>
<evidence type="ECO:0000259" key="7">
    <source>
        <dbReference type="Pfam" id="PF00520"/>
    </source>
</evidence>
<feature type="transmembrane region" description="Helical" evidence="6">
    <location>
        <begin position="266"/>
        <end position="285"/>
    </location>
</feature>
<evidence type="ECO:0000313" key="9">
    <source>
        <dbReference type="Proteomes" id="UP001164929"/>
    </source>
</evidence>
<proteinExistence type="predicted"/>